<comment type="cofactor">
    <cofactor evidence="6">
        <name>Zn(2+)</name>
        <dbReference type="ChEBI" id="CHEBI:29105"/>
    </cofactor>
</comment>
<comment type="subcellular location">
    <subcellularLocation>
        <location evidence="1">Secreted</location>
    </subcellularLocation>
</comment>
<dbReference type="GO" id="GO:0005576">
    <property type="term" value="C:extracellular region"/>
    <property type="evidence" value="ECO:0007669"/>
    <property type="project" value="UniProtKB-SubCell"/>
</dbReference>
<name>K1QWG5_MAGGI</name>
<comment type="similarity">
    <text evidence="2 6">Belongs to the alpha-carbonic anhydrase family.</text>
</comment>
<dbReference type="OrthoDB" id="429145at2759"/>
<evidence type="ECO:0000256" key="1">
    <source>
        <dbReference type="ARBA" id="ARBA00004613"/>
    </source>
</evidence>
<dbReference type="EC" id="4.2.1.1" evidence="6"/>
<dbReference type="InterPro" id="IPR018338">
    <property type="entry name" value="Carbonic_anhydrase_a-class_CS"/>
</dbReference>
<comment type="function">
    <text evidence="6">Reversible hydration of carbon dioxide.</text>
</comment>
<dbReference type="HOGENOM" id="CLU_039326_2_0_1"/>
<comment type="catalytic activity">
    <reaction evidence="6">
        <text>hydrogencarbonate + H(+) = CO2 + H2O</text>
        <dbReference type="Rhea" id="RHEA:10748"/>
        <dbReference type="ChEBI" id="CHEBI:15377"/>
        <dbReference type="ChEBI" id="CHEBI:15378"/>
        <dbReference type="ChEBI" id="CHEBI:16526"/>
        <dbReference type="ChEBI" id="CHEBI:17544"/>
        <dbReference type="EC" id="4.2.1.1"/>
    </reaction>
</comment>
<reference evidence="7" key="1">
    <citation type="journal article" date="2012" name="Nature">
        <title>The oyster genome reveals stress adaptation and complexity of shell formation.</title>
        <authorList>
            <person name="Zhang G."/>
            <person name="Fang X."/>
            <person name="Guo X."/>
            <person name="Li L."/>
            <person name="Luo R."/>
            <person name="Xu F."/>
            <person name="Yang P."/>
            <person name="Zhang L."/>
            <person name="Wang X."/>
            <person name="Qi H."/>
            <person name="Xiong Z."/>
            <person name="Que H."/>
            <person name="Xie Y."/>
            <person name="Holland P.W."/>
            <person name="Paps J."/>
            <person name="Zhu Y."/>
            <person name="Wu F."/>
            <person name="Chen Y."/>
            <person name="Wang J."/>
            <person name="Peng C."/>
            <person name="Meng J."/>
            <person name="Yang L."/>
            <person name="Liu J."/>
            <person name="Wen B."/>
            <person name="Zhang N."/>
            <person name="Huang Z."/>
            <person name="Zhu Q."/>
            <person name="Feng Y."/>
            <person name="Mount A."/>
            <person name="Hedgecock D."/>
            <person name="Xu Z."/>
            <person name="Liu Y."/>
            <person name="Domazet-Loso T."/>
            <person name="Du Y."/>
            <person name="Sun X."/>
            <person name="Zhang S."/>
            <person name="Liu B."/>
            <person name="Cheng P."/>
            <person name="Jiang X."/>
            <person name="Li J."/>
            <person name="Fan D."/>
            <person name="Wang W."/>
            <person name="Fu W."/>
            <person name="Wang T."/>
            <person name="Wang B."/>
            <person name="Zhang J."/>
            <person name="Peng Z."/>
            <person name="Li Y."/>
            <person name="Li N."/>
            <person name="Wang J."/>
            <person name="Chen M."/>
            <person name="He Y."/>
            <person name="Tan F."/>
            <person name="Song X."/>
            <person name="Zheng Q."/>
            <person name="Huang R."/>
            <person name="Yang H."/>
            <person name="Du X."/>
            <person name="Chen L."/>
            <person name="Yang M."/>
            <person name="Gaffney P.M."/>
            <person name="Wang S."/>
            <person name="Luo L."/>
            <person name="She Z."/>
            <person name="Ming Y."/>
            <person name="Huang W."/>
            <person name="Zhang S."/>
            <person name="Huang B."/>
            <person name="Zhang Y."/>
            <person name="Qu T."/>
            <person name="Ni P."/>
            <person name="Miao G."/>
            <person name="Wang J."/>
            <person name="Wang Q."/>
            <person name="Steinberg C.E."/>
            <person name="Wang H."/>
            <person name="Li N."/>
            <person name="Qian L."/>
            <person name="Zhang G."/>
            <person name="Li Y."/>
            <person name="Yang H."/>
            <person name="Liu X."/>
            <person name="Wang J."/>
            <person name="Yin Y."/>
            <person name="Wang J."/>
        </authorList>
    </citation>
    <scope>NUCLEOTIDE SEQUENCE [LARGE SCALE GENOMIC DNA]</scope>
    <source>
        <strain evidence="7">05x7-T-G4-1.051#20</strain>
    </source>
</reference>
<keyword evidence="6" id="KW-0732">Signal</keyword>
<dbReference type="Pfam" id="PF00194">
    <property type="entry name" value="Carb_anhydrase"/>
    <property type="match status" value="1"/>
</dbReference>
<dbReference type="PROSITE" id="PS00162">
    <property type="entry name" value="ALPHA_CA_1"/>
    <property type="match status" value="1"/>
</dbReference>
<evidence type="ECO:0000256" key="5">
    <source>
        <dbReference type="ARBA" id="ARBA00022833"/>
    </source>
</evidence>
<organism evidence="7">
    <name type="scientific">Magallana gigas</name>
    <name type="common">Pacific oyster</name>
    <name type="synonym">Crassostrea gigas</name>
    <dbReference type="NCBI Taxonomy" id="29159"/>
    <lineage>
        <taxon>Eukaryota</taxon>
        <taxon>Metazoa</taxon>
        <taxon>Spiralia</taxon>
        <taxon>Lophotrochozoa</taxon>
        <taxon>Mollusca</taxon>
        <taxon>Bivalvia</taxon>
        <taxon>Autobranchia</taxon>
        <taxon>Pteriomorphia</taxon>
        <taxon>Ostreida</taxon>
        <taxon>Ostreoidea</taxon>
        <taxon>Ostreidae</taxon>
        <taxon>Magallana</taxon>
    </lineage>
</organism>
<evidence type="ECO:0000256" key="3">
    <source>
        <dbReference type="ARBA" id="ARBA00022525"/>
    </source>
</evidence>
<dbReference type="AlphaFoldDB" id="K1QWG5"/>
<dbReference type="PROSITE" id="PS51144">
    <property type="entry name" value="ALPHA_CA_2"/>
    <property type="match status" value="1"/>
</dbReference>
<dbReference type="InterPro" id="IPR036398">
    <property type="entry name" value="CA_dom_sf"/>
</dbReference>
<evidence type="ECO:0000256" key="6">
    <source>
        <dbReference type="RuleBase" id="RU367011"/>
    </source>
</evidence>
<evidence type="ECO:0000256" key="2">
    <source>
        <dbReference type="ARBA" id="ARBA00010718"/>
    </source>
</evidence>
<accession>K1QWG5</accession>
<keyword evidence="6" id="KW-0456">Lyase</keyword>
<sequence length="308" mass="35754">MLSLLTNVNGKMFLTCRIHWLLILFQLVPVKGSTLIREEDPGMAEIESNSQFNYNPNSMRGPIMWNYLWKECRARGQSPININTQSVLRKMGYTIHYNLENIRTSGTFVNNGHSCAFYPDKKLRVLYGVPHNEKEIYVFDQIHFHFGNDLEHGSEHSMDGKFFPIELHMVHYNAKYGDAKNASKYMDGTVALSILFEIGHNGPGEVDTFIQNYVPKVRNPSHEGVQALIDLSGVLPYNREFYTYYGTKTTPPCEFNTRWIILKQHRTITRKSHRLLFLLLNKHGERISRYGNFRPVQDNSCRLIEANF</sequence>
<dbReference type="GO" id="GO:0008270">
    <property type="term" value="F:zinc ion binding"/>
    <property type="evidence" value="ECO:0007669"/>
    <property type="project" value="UniProtKB-UniRule"/>
</dbReference>
<dbReference type="SMART" id="SM01057">
    <property type="entry name" value="Carb_anhydrase"/>
    <property type="match status" value="1"/>
</dbReference>
<dbReference type="GO" id="GO:0006730">
    <property type="term" value="P:one-carbon metabolic process"/>
    <property type="evidence" value="ECO:0007669"/>
    <property type="project" value="TreeGrafter"/>
</dbReference>
<dbReference type="PANTHER" id="PTHR18952:SF208">
    <property type="entry name" value="CARBONIC ANHYDRASE XA-RELATED"/>
    <property type="match status" value="1"/>
</dbReference>
<dbReference type="EMBL" id="JH816011">
    <property type="protein sequence ID" value="EKC41232.1"/>
    <property type="molecule type" value="Genomic_DNA"/>
</dbReference>
<gene>
    <name evidence="7" type="ORF">CGI_10020143</name>
</gene>
<dbReference type="InterPro" id="IPR001148">
    <property type="entry name" value="CA_dom"/>
</dbReference>
<dbReference type="Gene3D" id="3.10.200.10">
    <property type="entry name" value="Alpha carbonic anhydrase"/>
    <property type="match status" value="1"/>
</dbReference>
<evidence type="ECO:0000256" key="4">
    <source>
        <dbReference type="ARBA" id="ARBA00022723"/>
    </source>
</evidence>
<feature type="chain" id="PRO_5036530355" description="Carbonic anhydrase" evidence="6">
    <location>
        <begin position="33"/>
        <end position="308"/>
    </location>
</feature>
<dbReference type="PANTHER" id="PTHR18952">
    <property type="entry name" value="CARBONIC ANHYDRASE"/>
    <property type="match status" value="1"/>
</dbReference>
<dbReference type="CDD" id="cd00326">
    <property type="entry name" value="alpha_CA"/>
    <property type="match status" value="1"/>
</dbReference>
<dbReference type="GO" id="GO:0004089">
    <property type="term" value="F:carbonate dehydratase activity"/>
    <property type="evidence" value="ECO:0007669"/>
    <property type="project" value="UniProtKB-UniRule"/>
</dbReference>
<proteinExistence type="inferred from homology"/>
<dbReference type="InterPro" id="IPR023561">
    <property type="entry name" value="Carbonic_anhydrase_a-class"/>
</dbReference>
<keyword evidence="3" id="KW-0964">Secreted</keyword>
<protein>
    <recommendedName>
        <fullName evidence="6">Carbonic anhydrase</fullName>
        <ecNumber evidence="6">4.2.1.1</ecNumber>
    </recommendedName>
</protein>
<keyword evidence="4 6" id="KW-0479">Metal-binding</keyword>
<dbReference type="SUPFAM" id="SSF51069">
    <property type="entry name" value="Carbonic anhydrase"/>
    <property type="match status" value="1"/>
</dbReference>
<keyword evidence="5 6" id="KW-0862">Zinc</keyword>
<dbReference type="InParanoid" id="K1QWG5"/>
<evidence type="ECO:0000313" key="7">
    <source>
        <dbReference type="EMBL" id="EKC41232.1"/>
    </source>
</evidence>
<dbReference type="KEGG" id="crg:105317122"/>
<feature type="signal peptide" evidence="6">
    <location>
        <begin position="1"/>
        <end position="32"/>
    </location>
</feature>